<dbReference type="EMBL" id="CAJVPW010059344">
    <property type="protein sequence ID" value="CAG8779400.1"/>
    <property type="molecule type" value="Genomic_DNA"/>
</dbReference>
<sequence length="151" mass="17198">ELQRLLAEELEKETPTIICAKCGQNISSKYWKNKQDKNVFYSESCYDGYYAAEKCDDCGLKITGKSYYNDCENKTGILCQDCAEKKILADLRKNQDSPSSPPKGQPNYSPINNSPPTSSQNNQTNLKCCNCKKYFSYGDNTHYFPQKPDKK</sequence>
<dbReference type="Proteomes" id="UP000789366">
    <property type="component" value="Unassembled WGS sequence"/>
</dbReference>
<proteinExistence type="predicted"/>
<feature type="non-terminal residue" evidence="1">
    <location>
        <position position="1"/>
    </location>
</feature>
<evidence type="ECO:0000313" key="1">
    <source>
        <dbReference type="EMBL" id="CAG8779400.1"/>
    </source>
</evidence>
<comment type="caution">
    <text evidence="1">The sequence shown here is derived from an EMBL/GenBank/DDBJ whole genome shotgun (WGS) entry which is preliminary data.</text>
</comment>
<accession>A0ACA9R786</accession>
<protein>
    <submittedName>
        <fullName evidence="1">17668_t:CDS:1</fullName>
    </submittedName>
</protein>
<keyword evidence="2" id="KW-1185">Reference proteome</keyword>
<evidence type="ECO:0000313" key="2">
    <source>
        <dbReference type="Proteomes" id="UP000789366"/>
    </source>
</evidence>
<name>A0ACA9R786_9GLOM</name>
<organism evidence="1 2">
    <name type="scientific">Cetraspora pellucida</name>
    <dbReference type="NCBI Taxonomy" id="1433469"/>
    <lineage>
        <taxon>Eukaryota</taxon>
        <taxon>Fungi</taxon>
        <taxon>Fungi incertae sedis</taxon>
        <taxon>Mucoromycota</taxon>
        <taxon>Glomeromycotina</taxon>
        <taxon>Glomeromycetes</taxon>
        <taxon>Diversisporales</taxon>
        <taxon>Gigasporaceae</taxon>
        <taxon>Cetraspora</taxon>
    </lineage>
</organism>
<reference evidence="1" key="1">
    <citation type="submission" date="2021-06" db="EMBL/GenBank/DDBJ databases">
        <authorList>
            <person name="Kallberg Y."/>
            <person name="Tangrot J."/>
            <person name="Rosling A."/>
        </authorList>
    </citation>
    <scope>NUCLEOTIDE SEQUENCE</scope>
    <source>
        <strain evidence="1">28 12/20/2015</strain>
    </source>
</reference>
<gene>
    <name evidence="1" type="ORF">SPELUC_LOCUS16299</name>
</gene>